<dbReference type="InterPro" id="IPR056924">
    <property type="entry name" value="SH3_Tf2-1"/>
</dbReference>
<name>A0AAQ3RZU5_VIGMU</name>
<organism evidence="3 4">
    <name type="scientific">Vigna mungo</name>
    <name type="common">Black gram</name>
    <name type="synonym">Phaseolus mungo</name>
    <dbReference type="NCBI Taxonomy" id="3915"/>
    <lineage>
        <taxon>Eukaryota</taxon>
        <taxon>Viridiplantae</taxon>
        <taxon>Streptophyta</taxon>
        <taxon>Embryophyta</taxon>
        <taxon>Tracheophyta</taxon>
        <taxon>Spermatophyta</taxon>
        <taxon>Magnoliopsida</taxon>
        <taxon>eudicotyledons</taxon>
        <taxon>Gunneridae</taxon>
        <taxon>Pentapetalae</taxon>
        <taxon>rosids</taxon>
        <taxon>fabids</taxon>
        <taxon>Fabales</taxon>
        <taxon>Fabaceae</taxon>
        <taxon>Papilionoideae</taxon>
        <taxon>50 kb inversion clade</taxon>
        <taxon>NPAAA clade</taxon>
        <taxon>indigoferoid/millettioid clade</taxon>
        <taxon>Phaseoleae</taxon>
        <taxon>Vigna</taxon>
    </lineage>
</organism>
<evidence type="ECO:0000313" key="4">
    <source>
        <dbReference type="Proteomes" id="UP001374535"/>
    </source>
</evidence>
<dbReference type="Proteomes" id="UP001374535">
    <property type="component" value="Chromosome 4"/>
</dbReference>
<gene>
    <name evidence="3" type="ORF">V8G54_011675</name>
</gene>
<reference evidence="3 4" key="1">
    <citation type="journal article" date="2023" name="Life. Sci Alliance">
        <title>Evolutionary insights into 3D genome organization and epigenetic landscape of Vigna mungo.</title>
        <authorList>
            <person name="Junaid A."/>
            <person name="Singh B."/>
            <person name="Bhatia S."/>
        </authorList>
    </citation>
    <scope>NUCLEOTIDE SEQUENCE [LARGE SCALE GENOMIC DNA]</scope>
    <source>
        <strain evidence="3">Urdbean</strain>
    </source>
</reference>
<dbReference type="EMBL" id="CP144697">
    <property type="protein sequence ID" value="WVZ14109.1"/>
    <property type="molecule type" value="Genomic_DNA"/>
</dbReference>
<proteinExistence type="predicted"/>
<feature type="domain" description="Tf2-1-like SH3-like" evidence="2">
    <location>
        <begin position="11"/>
        <end position="58"/>
    </location>
</feature>
<protein>
    <recommendedName>
        <fullName evidence="2">Tf2-1-like SH3-like domain-containing protein</fullName>
    </recommendedName>
</protein>
<feature type="compositionally biased region" description="Gly residues" evidence="1">
    <location>
        <begin position="311"/>
        <end position="321"/>
    </location>
</feature>
<evidence type="ECO:0000256" key="1">
    <source>
        <dbReference type="SAM" id="MobiDB-lite"/>
    </source>
</evidence>
<feature type="compositionally biased region" description="Basic and acidic residues" evidence="1">
    <location>
        <begin position="322"/>
        <end position="335"/>
    </location>
</feature>
<dbReference type="PANTHER" id="PTHR46148:SF60">
    <property type="entry name" value="CHROMO DOMAIN-CONTAINING PROTEIN"/>
    <property type="match status" value="1"/>
</dbReference>
<evidence type="ECO:0000313" key="3">
    <source>
        <dbReference type="EMBL" id="WVZ14109.1"/>
    </source>
</evidence>
<sequence length="405" mass="45896">MRRGPLEFEAGDHVFLCGKAILAKKLSPRYLGPYQISRRIGPVAYEIVMPPQLANLHPLRKYVPDPSHVLEADIVQVKEDLSIEMQLVKVDERLAKRLDGKATRLIKVIWDNRTGDSTWEKEEEMKKSYTHLFFAGIEKARGILLNVILWNHRGAHPIKGERDEEKGQQREVGGVTQTNIEQKPQIRIGSNSEIAPPKLIFVRVDDEGTREMVAHSGFLSESCRSDDGDGRRLKRGGWRDDGEVRRTKVMAARDLEWLRLRSPVDNHGCAHGGEDEDGGRGVHGVWTRTKVLWWWLAAWLNGGARGDPNGCDGGGPMLGFGGEEKTRGRQRRENGYDGGKALQVWQRLYASVLHETDVVAALYKVVNQRSRREGRILFLLRVCMQPRRIMSPYLRFCHCNLIGSG</sequence>
<feature type="region of interest" description="Disordered" evidence="1">
    <location>
        <begin position="311"/>
        <end position="335"/>
    </location>
</feature>
<accession>A0AAQ3RZU5</accession>
<dbReference type="PANTHER" id="PTHR46148">
    <property type="entry name" value="CHROMO DOMAIN-CONTAINING PROTEIN"/>
    <property type="match status" value="1"/>
</dbReference>
<dbReference type="AlphaFoldDB" id="A0AAQ3RZU5"/>
<evidence type="ECO:0000259" key="2">
    <source>
        <dbReference type="Pfam" id="PF24626"/>
    </source>
</evidence>
<dbReference type="Pfam" id="PF24626">
    <property type="entry name" value="SH3_Tf2-1"/>
    <property type="match status" value="1"/>
</dbReference>
<keyword evidence="4" id="KW-1185">Reference proteome</keyword>